<dbReference type="RefSeq" id="WP_173085984.1">
    <property type="nucleotide sequence ID" value="NZ_BAABJB010000072.1"/>
</dbReference>
<reference evidence="3 4" key="1">
    <citation type="submission" date="2020-03" db="EMBL/GenBank/DDBJ databases">
        <title>Whole genome shotgun sequence of Phytohabitans rumicis NBRC 108638.</title>
        <authorList>
            <person name="Komaki H."/>
            <person name="Tamura T."/>
        </authorList>
    </citation>
    <scope>NUCLEOTIDE SEQUENCE [LARGE SCALE GENOMIC DNA]</scope>
    <source>
        <strain evidence="3 4">NBRC 108638</strain>
    </source>
</reference>
<protein>
    <submittedName>
        <fullName evidence="3">Uncharacterized protein</fullName>
    </submittedName>
</protein>
<evidence type="ECO:0000256" key="1">
    <source>
        <dbReference type="SAM" id="MobiDB-lite"/>
    </source>
</evidence>
<reference evidence="3 4" key="2">
    <citation type="submission" date="2020-03" db="EMBL/GenBank/DDBJ databases">
        <authorList>
            <person name="Ichikawa N."/>
            <person name="Kimura A."/>
            <person name="Kitahashi Y."/>
            <person name="Uohara A."/>
        </authorList>
    </citation>
    <scope>NUCLEOTIDE SEQUENCE [LARGE SCALE GENOMIC DNA]</scope>
    <source>
        <strain evidence="3 4">NBRC 108638</strain>
    </source>
</reference>
<keyword evidence="4" id="KW-1185">Reference proteome</keyword>
<keyword evidence="2" id="KW-1133">Transmembrane helix</keyword>
<sequence length="93" mass="10353">MSAGDDERDGNPYRRLPPRIRPTGSEQDVTPPQAVPEVRSTNPFSPAGQVEAYGQMADFAIRTPKRDWRRTLLLAVLALGPLVLLALWLTEKL</sequence>
<dbReference type="AlphaFoldDB" id="A0A6V8LNX0"/>
<accession>A0A6V8LNX0</accession>
<comment type="caution">
    <text evidence="3">The sequence shown here is derived from an EMBL/GenBank/DDBJ whole genome shotgun (WGS) entry which is preliminary data.</text>
</comment>
<evidence type="ECO:0000256" key="2">
    <source>
        <dbReference type="SAM" id="Phobius"/>
    </source>
</evidence>
<feature type="transmembrane region" description="Helical" evidence="2">
    <location>
        <begin position="72"/>
        <end position="90"/>
    </location>
</feature>
<feature type="region of interest" description="Disordered" evidence="1">
    <location>
        <begin position="1"/>
        <end position="47"/>
    </location>
</feature>
<dbReference type="EMBL" id="BLPG01000002">
    <property type="protein sequence ID" value="GFJ96349.1"/>
    <property type="molecule type" value="Genomic_DNA"/>
</dbReference>
<dbReference type="Proteomes" id="UP000482960">
    <property type="component" value="Unassembled WGS sequence"/>
</dbReference>
<keyword evidence="2" id="KW-0812">Transmembrane</keyword>
<gene>
    <name evidence="3" type="ORF">Prum_099910</name>
</gene>
<organism evidence="3 4">
    <name type="scientific">Phytohabitans rumicis</name>
    <dbReference type="NCBI Taxonomy" id="1076125"/>
    <lineage>
        <taxon>Bacteria</taxon>
        <taxon>Bacillati</taxon>
        <taxon>Actinomycetota</taxon>
        <taxon>Actinomycetes</taxon>
        <taxon>Micromonosporales</taxon>
        <taxon>Micromonosporaceae</taxon>
    </lineage>
</organism>
<proteinExistence type="predicted"/>
<evidence type="ECO:0000313" key="4">
    <source>
        <dbReference type="Proteomes" id="UP000482960"/>
    </source>
</evidence>
<evidence type="ECO:0000313" key="3">
    <source>
        <dbReference type="EMBL" id="GFJ96349.1"/>
    </source>
</evidence>
<keyword evidence="2" id="KW-0472">Membrane</keyword>
<name>A0A6V8LNX0_9ACTN</name>